<dbReference type="InterPro" id="IPR003917">
    <property type="entry name" value="NADH_UbQ_OxRdtase_chain2"/>
</dbReference>
<feature type="transmembrane region" description="Helical" evidence="17">
    <location>
        <begin position="90"/>
        <end position="114"/>
    </location>
</feature>
<accession>A0A3G2WI57</accession>
<dbReference type="EC" id="7.1.1.2" evidence="3 17"/>
<evidence type="ECO:0000256" key="2">
    <source>
        <dbReference type="ARBA" id="ARBA00007012"/>
    </source>
</evidence>
<dbReference type="Pfam" id="PF00361">
    <property type="entry name" value="Proton_antipo_M"/>
    <property type="match status" value="1"/>
</dbReference>
<keyword evidence="10 17" id="KW-0249">Electron transport</keyword>
<comment type="similarity">
    <text evidence="2 17">Belongs to the complex I subunit 2 family.</text>
</comment>
<dbReference type="EMBL" id="MH671881">
    <property type="protein sequence ID" value="AYO99647.1"/>
    <property type="molecule type" value="Genomic_DNA"/>
</dbReference>
<evidence type="ECO:0000259" key="18">
    <source>
        <dbReference type="Pfam" id="PF00361"/>
    </source>
</evidence>
<evidence type="ECO:0000256" key="9">
    <source>
        <dbReference type="ARBA" id="ARBA00022967"/>
    </source>
</evidence>
<dbReference type="PANTHER" id="PTHR46552:SF1">
    <property type="entry name" value="NADH-UBIQUINONE OXIDOREDUCTASE CHAIN 2"/>
    <property type="match status" value="1"/>
</dbReference>
<evidence type="ECO:0000256" key="13">
    <source>
        <dbReference type="ARBA" id="ARBA00023075"/>
    </source>
</evidence>
<name>A0A3G2WI57_9ECHI</name>
<evidence type="ECO:0000256" key="3">
    <source>
        <dbReference type="ARBA" id="ARBA00012944"/>
    </source>
</evidence>
<dbReference type="GO" id="GO:0008137">
    <property type="term" value="F:NADH dehydrogenase (ubiquinone) activity"/>
    <property type="evidence" value="ECO:0007669"/>
    <property type="project" value="UniProtKB-EC"/>
</dbReference>
<reference evidence="19" key="1">
    <citation type="journal article" date="2018" name="Mol. Phylogenet. Evol.">
        <title>Conservation of mitochondrial genome arrangements in brittle stars (Echinodermata, Ophiuroidea).</title>
        <authorList>
            <person name="Galaska M.P."/>
            <person name="Li Y."/>
            <person name="Kocot K.M."/>
            <person name="Mahon A.R."/>
            <person name="Halanych K.M."/>
        </authorList>
    </citation>
    <scope>NUCLEOTIDE SEQUENCE</scope>
    <source>
        <strain evidence="19">Op362.1C.08</strain>
    </source>
</reference>
<evidence type="ECO:0000256" key="15">
    <source>
        <dbReference type="ARBA" id="ARBA00023136"/>
    </source>
</evidence>
<comment type="function">
    <text evidence="17">Core subunit of the mitochondrial membrane respiratory chain NADH dehydrogenase (Complex I) which catalyzes electron transfer from NADH through the respiratory chain, using ubiquinone as an electron acceptor. Essential for the catalytic activity and assembly of complex I.</text>
</comment>
<evidence type="ECO:0000256" key="16">
    <source>
        <dbReference type="ARBA" id="ARBA00049551"/>
    </source>
</evidence>
<keyword evidence="15 17" id="KW-0472">Membrane</keyword>
<feature type="transmembrane region" description="Helical" evidence="17">
    <location>
        <begin position="150"/>
        <end position="169"/>
    </location>
</feature>
<dbReference type="GO" id="GO:0005743">
    <property type="term" value="C:mitochondrial inner membrane"/>
    <property type="evidence" value="ECO:0007669"/>
    <property type="project" value="UniProtKB-SubCell"/>
</dbReference>
<organism evidence="19">
    <name type="scientific">Ophionotus victoriae</name>
    <dbReference type="NCBI Taxonomy" id="667017"/>
    <lineage>
        <taxon>Eukaryota</taxon>
        <taxon>Metazoa</taxon>
        <taxon>Echinodermata</taxon>
        <taxon>Eleutherozoa</taxon>
        <taxon>Asterozoa</taxon>
        <taxon>Ophiuroidea</taxon>
        <taxon>Myophiuroidea</taxon>
        <taxon>Metophiurida</taxon>
        <taxon>Ophintegrida</taxon>
        <taxon>Amphilepidida</taxon>
        <taxon>Ophiurina</taxon>
        <taxon>Chilophiurina</taxon>
        <taxon>Ophiuridae</taxon>
        <taxon>Ophiurinae</taxon>
        <taxon>Ophionotus</taxon>
    </lineage>
</organism>
<keyword evidence="13 17" id="KW-0830">Ubiquinone</keyword>
<feature type="transmembrane region" description="Helical" evidence="17">
    <location>
        <begin position="275"/>
        <end position="302"/>
    </location>
</feature>
<feature type="transmembrane region" description="Helical" evidence="17">
    <location>
        <begin position="322"/>
        <end position="342"/>
    </location>
</feature>
<evidence type="ECO:0000313" key="19">
    <source>
        <dbReference type="EMBL" id="AYO99647.1"/>
    </source>
</evidence>
<protein>
    <recommendedName>
        <fullName evidence="4 17">NADH-ubiquinone oxidoreductase chain 2</fullName>
        <ecNumber evidence="3 17">7.1.1.2</ecNumber>
    </recommendedName>
</protein>
<feature type="transmembrane region" description="Helical" evidence="17">
    <location>
        <begin position="7"/>
        <end position="31"/>
    </location>
</feature>
<feature type="transmembrane region" description="Helical" evidence="17">
    <location>
        <begin position="175"/>
        <end position="192"/>
    </location>
</feature>
<evidence type="ECO:0000256" key="6">
    <source>
        <dbReference type="ARBA" id="ARBA00022660"/>
    </source>
</evidence>
<evidence type="ECO:0000256" key="12">
    <source>
        <dbReference type="ARBA" id="ARBA00023027"/>
    </source>
</evidence>
<feature type="transmembrane region" description="Helical" evidence="17">
    <location>
        <begin position="239"/>
        <end position="263"/>
    </location>
</feature>
<keyword evidence="8 17" id="KW-0999">Mitochondrion inner membrane</keyword>
<comment type="subcellular location">
    <subcellularLocation>
        <location evidence="1 17">Mitochondrion inner membrane</location>
        <topology evidence="1 17">Multi-pass membrane protein</topology>
    </subcellularLocation>
</comment>
<keyword evidence="12 17" id="KW-0520">NAD</keyword>
<evidence type="ECO:0000256" key="7">
    <source>
        <dbReference type="ARBA" id="ARBA00022692"/>
    </source>
</evidence>
<dbReference type="InterPro" id="IPR001750">
    <property type="entry name" value="ND/Mrp_TM"/>
</dbReference>
<keyword evidence="5" id="KW-0813">Transport</keyword>
<evidence type="ECO:0000256" key="11">
    <source>
        <dbReference type="ARBA" id="ARBA00022989"/>
    </source>
</evidence>
<geneLocation type="mitochondrion" evidence="19"/>
<feature type="transmembrane region" description="Helical" evidence="17">
    <location>
        <begin position="58"/>
        <end position="78"/>
    </location>
</feature>
<evidence type="ECO:0000256" key="17">
    <source>
        <dbReference type="RuleBase" id="RU003403"/>
    </source>
</evidence>
<evidence type="ECO:0000256" key="8">
    <source>
        <dbReference type="ARBA" id="ARBA00022792"/>
    </source>
</evidence>
<proteinExistence type="inferred from homology"/>
<feature type="transmembrane region" description="Helical" evidence="17">
    <location>
        <begin position="199"/>
        <end position="219"/>
    </location>
</feature>
<evidence type="ECO:0000256" key="4">
    <source>
        <dbReference type="ARBA" id="ARBA00021008"/>
    </source>
</evidence>
<evidence type="ECO:0000256" key="10">
    <source>
        <dbReference type="ARBA" id="ARBA00022982"/>
    </source>
</evidence>
<evidence type="ECO:0000256" key="1">
    <source>
        <dbReference type="ARBA" id="ARBA00004448"/>
    </source>
</evidence>
<dbReference type="AlphaFoldDB" id="A0A3G2WI57"/>
<keyword evidence="6 17" id="KW-0679">Respiratory chain</keyword>
<feature type="domain" description="NADH:quinone oxidoreductase/Mrp antiporter transmembrane" evidence="18">
    <location>
        <begin position="22"/>
        <end position="287"/>
    </location>
</feature>
<dbReference type="PRINTS" id="PR01436">
    <property type="entry name" value="NADHDHGNASE2"/>
</dbReference>
<dbReference type="PANTHER" id="PTHR46552">
    <property type="entry name" value="NADH-UBIQUINONE OXIDOREDUCTASE CHAIN 2"/>
    <property type="match status" value="1"/>
</dbReference>
<keyword evidence="9 17" id="KW-1278">Translocase</keyword>
<dbReference type="InterPro" id="IPR050175">
    <property type="entry name" value="Complex_I_Subunit_2"/>
</dbReference>
<sequence length="351" mass="40127">MTIILFYVSSLFLSILGCLWTNHWLILWFWIELQSLTLIPVLSSNVTPRSIESTNKYFLFQATGSALLLMGIVARAYTTNNFLIEGSYSILELSILILALTIKLGVFPIHFWFVDVMNGLNYWSGFFVAILSKIIPLYVIMLLSSESSIILLNLVGVSSILIGSIFGVHQIQLRKLIALSSIAHIGWMILVFSSTSNTWFGIFLFLSYITMVLPLFWLGNKYNLEHLSKTNSIVNDASSSWILLLSLLSMAGFPPLLGFYYKWMILFNVTQTQSFFLIAILIGSSLLSLFFYIQICLSFYMLYWPVSKLLSTNFLYQSNNMWFISPIIIITNLSVCYLLWVLNPIISNWIF</sequence>
<comment type="catalytic activity">
    <reaction evidence="16 17">
        <text>a ubiquinone + NADH + 5 H(+)(in) = a ubiquinol + NAD(+) + 4 H(+)(out)</text>
        <dbReference type="Rhea" id="RHEA:29091"/>
        <dbReference type="Rhea" id="RHEA-COMP:9565"/>
        <dbReference type="Rhea" id="RHEA-COMP:9566"/>
        <dbReference type="ChEBI" id="CHEBI:15378"/>
        <dbReference type="ChEBI" id="CHEBI:16389"/>
        <dbReference type="ChEBI" id="CHEBI:17976"/>
        <dbReference type="ChEBI" id="CHEBI:57540"/>
        <dbReference type="ChEBI" id="CHEBI:57945"/>
        <dbReference type="EC" id="7.1.1.2"/>
    </reaction>
</comment>
<keyword evidence="14 17" id="KW-0496">Mitochondrion</keyword>
<keyword evidence="11 17" id="KW-1133">Transmembrane helix</keyword>
<feature type="transmembrane region" description="Helical" evidence="17">
    <location>
        <begin position="120"/>
        <end position="143"/>
    </location>
</feature>
<evidence type="ECO:0000256" key="5">
    <source>
        <dbReference type="ARBA" id="ARBA00022448"/>
    </source>
</evidence>
<keyword evidence="7 17" id="KW-0812">Transmembrane</keyword>
<evidence type="ECO:0000256" key="14">
    <source>
        <dbReference type="ARBA" id="ARBA00023128"/>
    </source>
</evidence>
<gene>
    <name evidence="19" type="primary">nad2</name>
</gene>
<dbReference type="GO" id="GO:0006120">
    <property type="term" value="P:mitochondrial electron transport, NADH to ubiquinone"/>
    <property type="evidence" value="ECO:0007669"/>
    <property type="project" value="InterPro"/>
</dbReference>